<keyword evidence="7" id="KW-1185">Reference proteome</keyword>
<sequence length="916" mass="101729">MEEPDGTRRPPCRLPERLFAVGEEPAGVRVTPYHKAGAIREILNALDPAEVDHIRSSPFGRLIEIADKPSFSGRFGRYILSRQLKVFKKHEAWFLFAGKPIRFSIREFAMVTGLNCSKFPKRGKKKSRNFMEDKPYWGELFGSLREVPVSSVVKMLAKKTVVDRDIRLKYAYLALVSAVILPTTHAPRISVEYAEMIKDLDTFLAHPWGRVSFEMLISSIKERKEVSLLQNTIALKGFVLALQLVIVECVPALTEVVQDGSSSGSDGETGGDDNTLEMEKGERRNISPGHARDTDAAGKAIVESILLDANGEITVPEVYQWSDDEDDGGVSNMVGLIEQRYGFSNDCFVGGATIQDVIKMREESKAEIVNRKIAKSKAGTSYQAQDGLDTDLLASIVREKLKDDFQLLHGSISTIQESSNGFTETILVNINEVFGMVQDNARAIKTLSDQISKFTPTPAVATVDSVPPRPKVVNAGTQTIDDSTDIIGKAINFANRSSVISTDPANKNYIQDVEMGSEPNTVAHGVTTDGCQEGGQGEQNTSEDEQLHPPQTATVAESLQPLDPALVFPNPTFSLGLTQEAVLVKNPNSNVNVETDQQVSEEDNHVDANIPEADGCRKSKRHKVLTKSLMAEYQCDKGFLNRARKAVADAIYKGGDIDYSAKFGALMEKMKKPFDLTTAKGTLQSTELKEVIERATQLSTKVVDVLMFHTSSLFRSGSSLNYLAGPVFMDTQFVSQFTKLYSKFSKSSKKDNYKFSGEVTEMFMQLPAYADADRFYFPFCLDKTYWVGICVDCGTWSVTVFDCNISIRTDYMMNKEVRPLALMFPYLLKQRHRLEDKETRVGYYNGNGTWNSASVPVWSPDSCSDIKNQENPGRRFYRCGVVFGENHLFKWADEALVEEIEALAEKQTAIAIASSK</sequence>
<name>A0A9W3D0E7_RAPSA</name>
<dbReference type="RefSeq" id="XP_056857196.1">
    <property type="nucleotide sequence ID" value="XM_057001216.1"/>
</dbReference>
<feature type="region of interest" description="Disordered" evidence="4">
    <location>
        <begin position="258"/>
        <end position="295"/>
    </location>
</feature>
<evidence type="ECO:0000259" key="6">
    <source>
        <dbReference type="Pfam" id="PF09331"/>
    </source>
</evidence>
<feature type="domain" description="DUF1985" evidence="6">
    <location>
        <begin position="80"/>
        <end position="219"/>
    </location>
</feature>
<dbReference type="InterPro" id="IPR038765">
    <property type="entry name" value="Papain-like_cys_pep_sf"/>
</dbReference>
<dbReference type="SUPFAM" id="SSF54001">
    <property type="entry name" value="Cysteine proteinases"/>
    <property type="match status" value="1"/>
</dbReference>
<keyword evidence="2" id="KW-0645">Protease</keyword>
<dbReference type="InterPro" id="IPR003653">
    <property type="entry name" value="Peptidase_C48_C"/>
</dbReference>
<gene>
    <name evidence="8" type="primary">LOC130506532</name>
</gene>
<evidence type="ECO:0000259" key="5">
    <source>
        <dbReference type="Pfam" id="PF02902"/>
    </source>
</evidence>
<evidence type="ECO:0000256" key="1">
    <source>
        <dbReference type="ARBA" id="ARBA00005234"/>
    </source>
</evidence>
<proteinExistence type="inferred from homology"/>
<dbReference type="PANTHER" id="PTHR48449">
    <property type="entry name" value="DUF1985 DOMAIN-CONTAINING PROTEIN"/>
    <property type="match status" value="1"/>
</dbReference>
<dbReference type="PANTHER" id="PTHR48449:SF2">
    <property type="entry name" value="UBIQUITIN-LIKE PROTEASE FAMILY PROFILE DOMAIN-CONTAINING PROTEIN"/>
    <property type="match status" value="1"/>
</dbReference>
<keyword evidence="3" id="KW-0378">Hydrolase</keyword>
<dbReference type="GO" id="GO:0006508">
    <property type="term" value="P:proteolysis"/>
    <property type="evidence" value="ECO:0007669"/>
    <property type="project" value="UniProtKB-KW"/>
</dbReference>
<dbReference type="GeneID" id="130506532"/>
<dbReference type="KEGG" id="rsz:130506532"/>
<feature type="compositionally biased region" description="Basic and acidic residues" evidence="4">
    <location>
        <begin position="277"/>
        <end position="295"/>
    </location>
</feature>
<reference evidence="8" key="1">
    <citation type="submission" date="2025-08" db="UniProtKB">
        <authorList>
            <consortium name="RefSeq"/>
        </authorList>
    </citation>
    <scope>IDENTIFICATION</scope>
    <source>
        <tissue evidence="8">Leaf</tissue>
    </source>
</reference>
<evidence type="ECO:0000256" key="2">
    <source>
        <dbReference type="ARBA" id="ARBA00022670"/>
    </source>
</evidence>
<evidence type="ECO:0000313" key="7">
    <source>
        <dbReference type="Proteomes" id="UP000504610"/>
    </source>
</evidence>
<protein>
    <submittedName>
        <fullName evidence="8">Uncharacterized protein LOC130506532</fullName>
    </submittedName>
</protein>
<dbReference type="InterPro" id="IPR015410">
    <property type="entry name" value="DUF1985"/>
</dbReference>
<dbReference type="Pfam" id="PF09331">
    <property type="entry name" value="DUF1985"/>
    <property type="match status" value="1"/>
</dbReference>
<organism evidence="7 8">
    <name type="scientific">Raphanus sativus</name>
    <name type="common">Radish</name>
    <name type="synonym">Raphanus raphanistrum var. sativus</name>
    <dbReference type="NCBI Taxonomy" id="3726"/>
    <lineage>
        <taxon>Eukaryota</taxon>
        <taxon>Viridiplantae</taxon>
        <taxon>Streptophyta</taxon>
        <taxon>Embryophyta</taxon>
        <taxon>Tracheophyta</taxon>
        <taxon>Spermatophyta</taxon>
        <taxon>Magnoliopsida</taxon>
        <taxon>eudicotyledons</taxon>
        <taxon>Gunneridae</taxon>
        <taxon>Pentapetalae</taxon>
        <taxon>rosids</taxon>
        <taxon>malvids</taxon>
        <taxon>Brassicales</taxon>
        <taxon>Brassicaceae</taxon>
        <taxon>Brassiceae</taxon>
        <taxon>Raphanus</taxon>
    </lineage>
</organism>
<dbReference type="OrthoDB" id="1108718at2759"/>
<evidence type="ECO:0000313" key="8">
    <source>
        <dbReference type="RefSeq" id="XP_056857196.1"/>
    </source>
</evidence>
<dbReference type="Pfam" id="PF02902">
    <property type="entry name" value="Peptidase_C48"/>
    <property type="match status" value="1"/>
</dbReference>
<accession>A0A9W3D0E7</accession>
<feature type="domain" description="Ubiquitin-like protease family profile" evidence="5">
    <location>
        <begin position="719"/>
        <end position="832"/>
    </location>
</feature>
<evidence type="ECO:0000256" key="4">
    <source>
        <dbReference type="SAM" id="MobiDB-lite"/>
    </source>
</evidence>
<evidence type="ECO:0000256" key="3">
    <source>
        <dbReference type="ARBA" id="ARBA00022801"/>
    </source>
</evidence>
<dbReference type="Proteomes" id="UP000504610">
    <property type="component" value="Unplaced"/>
</dbReference>
<dbReference type="GO" id="GO:0008234">
    <property type="term" value="F:cysteine-type peptidase activity"/>
    <property type="evidence" value="ECO:0007669"/>
    <property type="project" value="InterPro"/>
</dbReference>
<feature type="region of interest" description="Disordered" evidence="4">
    <location>
        <begin position="524"/>
        <end position="548"/>
    </location>
</feature>
<comment type="similarity">
    <text evidence="1">Belongs to the peptidase C48 family.</text>
</comment>
<dbReference type="AlphaFoldDB" id="A0A9W3D0E7"/>